<dbReference type="InParanoid" id="A0A0C3P7N6"/>
<evidence type="ECO:0000313" key="1">
    <source>
        <dbReference type="EMBL" id="KIO03449.1"/>
    </source>
</evidence>
<protein>
    <submittedName>
        <fullName evidence="1">Uncharacterized protein</fullName>
    </submittedName>
</protein>
<dbReference type="EMBL" id="KN831976">
    <property type="protein sequence ID" value="KIO03449.1"/>
    <property type="molecule type" value="Genomic_DNA"/>
</dbReference>
<gene>
    <name evidence="1" type="ORF">M404DRAFT_620260</name>
</gene>
<reference evidence="1 2" key="1">
    <citation type="submission" date="2014-04" db="EMBL/GenBank/DDBJ databases">
        <authorList>
            <consortium name="DOE Joint Genome Institute"/>
            <person name="Kuo A."/>
            <person name="Kohler A."/>
            <person name="Costa M.D."/>
            <person name="Nagy L.G."/>
            <person name="Floudas D."/>
            <person name="Copeland A."/>
            <person name="Barry K.W."/>
            <person name="Cichocki N."/>
            <person name="Veneault-Fourrey C."/>
            <person name="LaButti K."/>
            <person name="Lindquist E.A."/>
            <person name="Lipzen A."/>
            <person name="Lundell T."/>
            <person name="Morin E."/>
            <person name="Murat C."/>
            <person name="Sun H."/>
            <person name="Tunlid A."/>
            <person name="Henrissat B."/>
            <person name="Grigoriev I.V."/>
            <person name="Hibbett D.S."/>
            <person name="Martin F."/>
            <person name="Nordberg H.P."/>
            <person name="Cantor M.N."/>
            <person name="Hua S.X."/>
        </authorList>
    </citation>
    <scope>NUCLEOTIDE SEQUENCE [LARGE SCALE GENOMIC DNA]</scope>
    <source>
        <strain evidence="1 2">Marx 270</strain>
    </source>
</reference>
<reference evidence="2" key="2">
    <citation type="submission" date="2015-01" db="EMBL/GenBank/DDBJ databases">
        <title>Evolutionary Origins and Diversification of the Mycorrhizal Mutualists.</title>
        <authorList>
            <consortium name="DOE Joint Genome Institute"/>
            <consortium name="Mycorrhizal Genomics Consortium"/>
            <person name="Kohler A."/>
            <person name="Kuo A."/>
            <person name="Nagy L.G."/>
            <person name="Floudas D."/>
            <person name="Copeland A."/>
            <person name="Barry K.W."/>
            <person name="Cichocki N."/>
            <person name="Veneault-Fourrey C."/>
            <person name="LaButti K."/>
            <person name="Lindquist E.A."/>
            <person name="Lipzen A."/>
            <person name="Lundell T."/>
            <person name="Morin E."/>
            <person name="Murat C."/>
            <person name="Riley R."/>
            <person name="Ohm R."/>
            <person name="Sun H."/>
            <person name="Tunlid A."/>
            <person name="Henrissat B."/>
            <person name="Grigoriev I.V."/>
            <person name="Hibbett D.S."/>
            <person name="Martin F."/>
        </authorList>
    </citation>
    <scope>NUCLEOTIDE SEQUENCE [LARGE SCALE GENOMIC DNA]</scope>
    <source>
        <strain evidence="2">Marx 270</strain>
    </source>
</reference>
<accession>A0A0C3P7N6</accession>
<dbReference type="AlphaFoldDB" id="A0A0C3P7N6"/>
<sequence>MTTMISESSVRVPNNTWRSIVTGPRYIRTMASLSRLLDAFQYGIPLEALAVSSESSILACVGSSCVLIRSRWPSIHVRQWTSDSSGRRRIRREPRTSPHYMMLYSAGTREGFWKKKPL</sequence>
<dbReference type="Proteomes" id="UP000054217">
    <property type="component" value="Unassembled WGS sequence"/>
</dbReference>
<name>A0A0C3P7N6_PISTI</name>
<dbReference type="HOGENOM" id="CLU_2074133_0_0_1"/>
<keyword evidence="2" id="KW-1185">Reference proteome</keyword>
<proteinExistence type="predicted"/>
<organism evidence="1 2">
    <name type="scientific">Pisolithus tinctorius Marx 270</name>
    <dbReference type="NCBI Taxonomy" id="870435"/>
    <lineage>
        <taxon>Eukaryota</taxon>
        <taxon>Fungi</taxon>
        <taxon>Dikarya</taxon>
        <taxon>Basidiomycota</taxon>
        <taxon>Agaricomycotina</taxon>
        <taxon>Agaricomycetes</taxon>
        <taxon>Agaricomycetidae</taxon>
        <taxon>Boletales</taxon>
        <taxon>Sclerodermatineae</taxon>
        <taxon>Pisolithaceae</taxon>
        <taxon>Pisolithus</taxon>
    </lineage>
</organism>
<evidence type="ECO:0000313" key="2">
    <source>
        <dbReference type="Proteomes" id="UP000054217"/>
    </source>
</evidence>